<gene>
    <name evidence="2" type="ORF">ECRASSUSDP1_LOCUS18462</name>
</gene>
<dbReference type="AlphaFoldDB" id="A0AAD1XQD6"/>
<feature type="compositionally biased region" description="Polar residues" evidence="1">
    <location>
        <begin position="11"/>
        <end position="20"/>
    </location>
</feature>
<reference evidence="2" key="1">
    <citation type="submission" date="2023-07" db="EMBL/GenBank/DDBJ databases">
        <authorList>
            <consortium name="AG Swart"/>
            <person name="Singh M."/>
            <person name="Singh A."/>
            <person name="Seah K."/>
            <person name="Emmerich C."/>
        </authorList>
    </citation>
    <scope>NUCLEOTIDE SEQUENCE</scope>
    <source>
        <strain evidence="2">DP1</strain>
    </source>
</reference>
<evidence type="ECO:0000313" key="2">
    <source>
        <dbReference type="EMBL" id="CAI2377081.1"/>
    </source>
</evidence>
<organism evidence="2 3">
    <name type="scientific">Euplotes crassus</name>
    <dbReference type="NCBI Taxonomy" id="5936"/>
    <lineage>
        <taxon>Eukaryota</taxon>
        <taxon>Sar</taxon>
        <taxon>Alveolata</taxon>
        <taxon>Ciliophora</taxon>
        <taxon>Intramacronucleata</taxon>
        <taxon>Spirotrichea</taxon>
        <taxon>Hypotrichia</taxon>
        <taxon>Euplotida</taxon>
        <taxon>Euplotidae</taxon>
        <taxon>Moneuplotes</taxon>
    </lineage>
</organism>
<feature type="region of interest" description="Disordered" evidence="1">
    <location>
        <begin position="1"/>
        <end position="20"/>
    </location>
</feature>
<protein>
    <submittedName>
        <fullName evidence="2">Uncharacterized protein</fullName>
    </submittedName>
</protein>
<evidence type="ECO:0000313" key="3">
    <source>
        <dbReference type="Proteomes" id="UP001295684"/>
    </source>
</evidence>
<dbReference type="EMBL" id="CAMPGE010018687">
    <property type="protein sequence ID" value="CAI2377081.1"/>
    <property type="molecule type" value="Genomic_DNA"/>
</dbReference>
<accession>A0AAD1XQD6</accession>
<keyword evidence="3" id="KW-1185">Reference proteome</keyword>
<name>A0AAD1XQD6_EUPCR</name>
<comment type="caution">
    <text evidence="2">The sequence shown here is derived from an EMBL/GenBank/DDBJ whole genome shotgun (WGS) entry which is preliminary data.</text>
</comment>
<proteinExistence type="predicted"/>
<dbReference type="Proteomes" id="UP001295684">
    <property type="component" value="Unassembled WGS sequence"/>
</dbReference>
<sequence length="61" mass="6785">MKLSAKPKSSLYHQQNPPQNYGKLITSSVFSKKDTPGSCQMQTFSSSFMLNQIMPLQSGET</sequence>
<evidence type="ECO:0000256" key="1">
    <source>
        <dbReference type="SAM" id="MobiDB-lite"/>
    </source>
</evidence>